<evidence type="ECO:0000256" key="2">
    <source>
        <dbReference type="ARBA" id="ARBA00012438"/>
    </source>
</evidence>
<dbReference type="PANTHER" id="PTHR43065">
    <property type="entry name" value="SENSOR HISTIDINE KINASE"/>
    <property type="match status" value="1"/>
</dbReference>
<dbReference type="OrthoDB" id="9789238at2"/>
<keyword evidence="4" id="KW-0808">Transferase</keyword>
<dbReference type="Pfam" id="PF00989">
    <property type="entry name" value="PAS"/>
    <property type="match status" value="1"/>
</dbReference>
<organism evidence="10 11">
    <name type="scientific">Rhizobium tubonense</name>
    <dbReference type="NCBI Taxonomy" id="484088"/>
    <lineage>
        <taxon>Bacteria</taxon>
        <taxon>Pseudomonadati</taxon>
        <taxon>Pseudomonadota</taxon>
        <taxon>Alphaproteobacteria</taxon>
        <taxon>Hyphomicrobiales</taxon>
        <taxon>Rhizobiaceae</taxon>
        <taxon>Rhizobium/Agrobacterium group</taxon>
        <taxon>Rhizobium</taxon>
    </lineage>
</organism>
<dbReference type="PANTHER" id="PTHR43065:SF10">
    <property type="entry name" value="PEROXIDE STRESS-ACTIVATED HISTIDINE KINASE MAK3"/>
    <property type="match status" value="1"/>
</dbReference>
<keyword evidence="6 10" id="KW-0418">Kinase</keyword>
<proteinExistence type="predicted"/>
<keyword evidence="3" id="KW-0597">Phosphoprotein</keyword>
<keyword evidence="8" id="KW-0902">Two-component regulatory system</keyword>
<evidence type="ECO:0000256" key="8">
    <source>
        <dbReference type="ARBA" id="ARBA00023012"/>
    </source>
</evidence>
<comment type="catalytic activity">
    <reaction evidence="1">
        <text>ATP + protein L-histidine = ADP + protein N-phospho-L-histidine.</text>
        <dbReference type="EC" id="2.7.13.3"/>
    </reaction>
</comment>
<dbReference type="InterPro" id="IPR035965">
    <property type="entry name" value="PAS-like_dom_sf"/>
</dbReference>
<name>A0A2W4CLG8_9HYPH</name>
<reference evidence="10 11" key="1">
    <citation type="journal article" date="2018" name="Sci. Rep.">
        <title>Rhizobium tumorigenes sp. nov., a novel plant tumorigenic bacterium isolated from cane gall tumors on thornless blackberry.</title>
        <authorList>
            <person name="Kuzmanovi N."/>
            <person name="Smalla K."/>
            <person name="Gronow S."/>
            <person name="PuBawska J."/>
        </authorList>
    </citation>
    <scope>NUCLEOTIDE SEQUENCE [LARGE SCALE GENOMIC DNA]</scope>
    <source>
        <strain evidence="10 11">CCBAU 85046</strain>
    </source>
</reference>
<dbReference type="InterPro" id="IPR004358">
    <property type="entry name" value="Sig_transdc_His_kin-like_C"/>
</dbReference>
<dbReference type="InterPro" id="IPR013767">
    <property type="entry name" value="PAS_fold"/>
</dbReference>
<dbReference type="GO" id="GO:0005524">
    <property type="term" value="F:ATP binding"/>
    <property type="evidence" value="ECO:0007669"/>
    <property type="project" value="UniProtKB-KW"/>
</dbReference>
<dbReference type="InterPro" id="IPR003661">
    <property type="entry name" value="HisK_dim/P_dom"/>
</dbReference>
<accession>A0A2W4CLG8</accession>
<keyword evidence="11" id="KW-1185">Reference proteome</keyword>
<dbReference type="SMART" id="SM00388">
    <property type="entry name" value="HisKA"/>
    <property type="match status" value="1"/>
</dbReference>
<dbReference type="SMART" id="SM00387">
    <property type="entry name" value="HATPase_c"/>
    <property type="match status" value="1"/>
</dbReference>
<feature type="domain" description="Histidine kinase" evidence="9">
    <location>
        <begin position="149"/>
        <end position="368"/>
    </location>
</feature>
<evidence type="ECO:0000313" key="11">
    <source>
        <dbReference type="Proteomes" id="UP000248925"/>
    </source>
</evidence>
<keyword evidence="7" id="KW-0067">ATP-binding</keyword>
<evidence type="ECO:0000256" key="5">
    <source>
        <dbReference type="ARBA" id="ARBA00022741"/>
    </source>
</evidence>
<keyword evidence="5" id="KW-0547">Nucleotide-binding</keyword>
<dbReference type="InterPro" id="IPR036097">
    <property type="entry name" value="HisK_dim/P_sf"/>
</dbReference>
<dbReference type="GO" id="GO:0006355">
    <property type="term" value="P:regulation of DNA-templated transcription"/>
    <property type="evidence" value="ECO:0007669"/>
    <property type="project" value="InterPro"/>
</dbReference>
<dbReference type="EMBL" id="PCDP01000040">
    <property type="protein sequence ID" value="PZM11285.1"/>
    <property type="molecule type" value="Genomic_DNA"/>
</dbReference>
<dbReference type="Gene3D" id="3.30.450.20">
    <property type="entry name" value="PAS domain"/>
    <property type="match status" value="1"/>
</dbReference>
<dbReference type="CDD" id="cd00082">
    <property type="entry name" value="HisKA"/>
    <property type="match status" value="1"/>
</dbReference>
<dbReference type="GO" id="GO:0000155">
    <property type="term" value="F:phosphorelay sensor kinase activity"/>
    <property type="evidence" value="ECO:0007669"/>
    <property type="project" value="InterPro"/>
</dbReference>
<dbReference type="InterPro" id="IPR005467">
    <property type="entry name" value="His_kinase_dom"/>
</dbReference>
<evidence type="ECO:0000256" key="6">
    <source>
        <dbReference type="ARBA" id="ARBA00022777"/>
    </source>
</evidence>
<gene>
    <name evidence="10" type="ORF">CPY51_21255</name>
</gene>
<evidence type="ECO:0000256" key="7">
    <source>
        <dbReference type="ARBA" id="ARBA00022840"/>
    </source>
</evidence>
<evidence type="ECO:0000259" key="9">
    <source>
        <dbReference type="PROSITE" id="PS50109"/>
    </source>
</evidence>
<dbReference type="Pfam" id="PF02518">
    <property type="entry name" value="HATPase_c"/>
    <property type="match status" value="1"/>
</dbReference>
<evidence type="ECO:0000313" key="10">
    <source>
        <dbReference type="EMBL" id="PZM11285.1"/>
    </source>
</evidence>
<evidence type="ECO:0000256" key="4">
    <source>
        <dbReference type="ARBA" id="ARBA00022679"/>
    </source>
</evidence>
<dbReference type="EC" id="2.7.13.3" evidence="2"/>
<dbReference type="InterPro" id="IPR003594">
    <property type="entry name" value="HATPase_dom"/>
</dbReference>
<dbReference type="PRINTS" id="PR00344">
    <property type="entry name" value="BCTRLSENSOR"/>
</dbReference>
<protein>
    <recommendedName>
        <fullName evidence="2">histidine kinase</fullName>
        <ecNumber evidence="2">2.7.13.3</ecNumber>
    </recommendedName>
</protein>
<dbReference type="SUPFAM" id="SSF55785">
    <property type="entry name" value="PYP-like sensor domain (PAS domain)"/>
    <property type="match status" value="1"/>
</dbReference>
<dbReference type="SUPFAM" id="SSF47384">
    <property type="entry name" value="Homodimeric domain of signal transducing histidine kinase"/>
    <property type="match status" value="1"/>
</dbReference>
<sequence>MSSDTDSVPSANTRNALAMAVLNAIQNPVVMVNEAGLMTFANWEGEAFFGASASHLARYNISTFIPFGSPLLALIDQVRERRAPVNEYRVDLSSPRLGQDKLVDLYVAPVISEPGSVVIVFQERSMADKIDRQLTHRAAARSVTGLASMLAHEIKNPLSGIRGAAQLLEQSVEDEDRALTRLICDETDRIVSLVDRMEVFSDERPVDRVPVNIHSVLDHVKAVAKAGFARNIRITELYDPSLPAVYANRDQLVQIFLNLVKNAAEAVGDKPEGEIMLTTAYRPGIRLSVAGSREKISLPLEFCVIDNGPGVPADLVPHLFDPFVTTKMNGTGLGLALVAKIIGDHGGIVECDSQNHKTTFRVLMPASKDITLEDANPANFTGLNR</sequence>
<dbReference type="Proteomes" id="UP000248925">
    <property type="component" value="Unassembled WGS sequence"/>
</dbReference>
<dbReference type="InterPro" id="IPR036890">
    <property type="entry name" value="HATPase_C_sf"/>
</dbReference>
<dbReference type="Pfam" id="PF00512">
    <property type="entry name" value="HisKA"/>
    <property type="match status" value="1"/>
</dbReference>
<evidence type="ECO:0000256" key="3">
    <source>
        <dbReference type="ARBA" id="ARBA00022553"/>
    </source>
</evidence>
<evidence type="ECO:0000256" key="1">
    <source>
        <dbReference type="ARBA" id="ARBA00000085"/>
    </source>
</evidence>
<comment type="caution">
    <text evidence="10">The sequence shown here is derived from an EMBL/GenBank/DDBJ whole genome shotgun (WGS) entry which is preliminary data.</text>
</comment>
<dbReference type="RefSeq" id="WP_111162222.1">
    <property type="nucleotide sequence ID" value="NZ_PCDP01000040.1"/>
</dbReference>
<dbReference type="SUPFAM" id="SSF55874">
    <property type="entry name" value="ATPase domain of HSP90 chaperone/DNA topoisomerase II/histidine kinase"/>
    <property type="match status" value="1"/>
</dbReference>
<dbReference type="PROSITE" id="PS50109">
    <property type="entry name" value="HIS_KIN"/>
    <property type="match status" value="1"/>
</dbReference>
<dbReference type="Gene3D" id="1.10.287.130">
    <property type="match status" value="1"/>
</dbReference>
<dbReference type="Gene3D" id="3.30.565.10">
    <property type="entry name" value="Histidine kinase-like ATPase, C-terminal domain"/>
    <property type="match status" value="1"/>
</dbReference>
<dbReference type="AlphaFoldDB" id="A0A2W4CLG8"/>